<proteinExistence type="predicted"/>
<dbReference type="AlphaFoldDB" id="A0A0A9CH06"/>
<sequence length="67" mass="7680">MHNTKLKFPRHMQRGVKKKLRFQACLLLGAAVLPMATLAVQKHHHFVHSIFVSSVIWQVKCTSVEES</sequence>
<dbReference type="EMBL" id="GBRH01227093">
    <property type="protein sequence ID" value="JAD70802.1"/>
    <property type="molecule type" value="Transcribed_RNA"/>
</dbReference>
<reference evidence="1" key="2">
    <citation type="journal article" date="2015" name="Data Brief">
        <title>Shoot transcriptome of the giant reed, Arundo donax.</title>
        <authorList>
            <person name="Barrero R.A."/>
            <person name="Guerrero F.D."/>
            <person name="Moolhuijzen P."/>
            <person name="Goolsby J.A."/>
            <person name="Tidwell J."/>
            <person name="Bellgard S.E."/>
            <person name="Bellgard M.I."/>
        </authorList>
    </citation>
    <scope>NUCLEOTIDE SEQUENCE</scope>
    <source>
        <tissue evidence="1">Shoot tissue taken approximately 20 cm above the soil surface</tissue>
    </source>
</reference>
<protein>
    <submittedName>
        <fullName evidence="1">Uncharacterized protein</fullName>
    </submittedName>
</protein>
<reference evidence="1" key="1">
    <citation type="submission" date="2014-09" db="EMBL/GenBank/DDBJ databases">
        <authorList>
            <person name="Magalhaes I.L.F."/>
            <person name="Oliveira U."/>
            <person name="Santos F.R."/>
            <person name="Vidigal T.H.D.A."/>
            <person name="Brescovit A.D."/>
            <person name="Santos A.J."/>
        </authorList>
    </citation>
    <scope>NUCLEOTIDE SEQUENCE</scope>
    <source>
        <tissue evidence="1">Shoot tissue taken approximately 20 cm above the soil surface</tissue>
    </source>
</reference>
<evidence type="ECO:0000313" key="1">
    <source>
        <dbReference type="EMBL" id="JAD70802.1"/>
    </source>
</evidence>
<accession>A0A0A9CH06</accession>
<name>A0A0A9CH06_ARUDO</name>
<organism evidence="1">
    <name type="scientific">Arundo donax</name>
    <name type="common">Giant reed</name>
    <name type="synonym">Donax arundinaceus</name>
    <dbReference type="NCBI Taxonomy" id="35708"/>
    <lineage>
        <taxon>Eukaryota</taxon>
        <taxon>Viridiplantae</taxon>
        <taxon>Streptophyta</taxon>
        <taxon>Embryophyta</taxon>
        <taxon>Tracheophyta</taxon>
        <taxon>Spermatophyta</taxon>
        <taxon>Magnoliopsida</taxon>
        <taxon>Liliopsida</taxon>
        <taxon>Poales</taxon>
        <taxon>Poaceae</taxon>
        <taxon>PACMAD clade</taxon>
        <taxon>Arundinoideae</taxon>
        <taxon>Arundineae</taxon>
        <taxon>Arundo</taxon>
    </lineage>
</organism>